<proteinExistence type="predicted"/>
<sequence>MDADAPPPKAVLTDFGGVLTTDIFVSFRAYSARVTGDPHTVERLFREDEDVSRALVEHERGRLPQADFEQALAKALRARGADVAPDGLLAALSADIRPDTRMVDAIGRLHAAGVPVALVSNALGDDLYRDVDLPALCDVAVISSEVGERKPGRRIYTIACERLGVASQDCVLIDDLVQNLDGAARLGIRGLHHVDSAATVGILQRLFPQAWA</sequence>
<dbReference type="Gene3D" id="1.10.150.240">
    <property type="entry name" value="Putative phosphatase, domain 2"/>
    <property type="match status" value="1"/>
</dbReference>
<evidence type="ECO:0000313" key="1">
    <source>
        <dbReference type="EMBL" id="MBF9071948.1"/>
    </source>
</evidence>
<dbReference type="Gene3D" id="3.40.50.1000">
    <property type="entry name" value="HAD superfamily/HAD-like"/>
    <property type="match status" value="1"/>
</dbReference>
<dbReference type="SFLD" id="SFLDG01129">
    <property type="entry name" value="C1.5:_HAD__Beta-PGM__Phosphata"/>
    <property type="match status" value="1"/>
</dbReference>
<name>A0A931BD00_9ACTN</name>
<dbReference type="CDD" id="cd02603">
    <property type="entry name" value="HAD_sEH-N_like"/>
    <property type="match status" value="1"/>
</dbReference>
<organism evidence="1 2">
    <name type="scientific">Streptacidiphilus fuscans</name>
    <dbReference type="NCBI Taxonomy" id="2789292"/>
    <lineage>
        <taxon>Bacteria</taxon>
        <taxon>Bacillati</taxon>
        <taxon>Actinomycetota</taxon>
        <taxon>Actinomycetes</taxon>
        <taxon>Kitasatosporales</taxon>
        <taxon>Streptomycetaceae</taxon>
        <taxon>Streptacidiphilus</taxon>
    </lineage>
</organism>
<dbReference type="InterPro" id="IPR006439">
    <property type="entry name" value="HAD-SF_hydro_IA"/>
</dbReference>
<dbReference type="Pfam" id="PF00702">
    <property type="entry name" value="Hydrolase"/>
    <property type="match status" value="1"/>
</dbReference>
<dbReference type="AlphaFoldDB" id="A0A931BD00"/>
<comment type="caution">
    <text evidence="1">The sequence shown here is derived from an EMBL/GenBank/DDBJ whole genome shotgun (WGS) entry which is preliminary data.</text>
</comment>
<dbReference type="EMBL" id="JADPRT010000014">
    <property type="protein sequence ID" value="MBF9071948.1"/>
    <property type="molecule type" value="Genomic_DNA"/>
</dbReference>
<evidence type="ECO:0000313" key="2">
    <source>
        <dbReference type="Proteomes" id="UP000657385"/>
    </source>
</evidence>
<dbReference type="PRINTS" id="PR00413">
    <property type="entry name" value="HADHALOGNASE"/>
</dbReference>
<protein>
    <submittedName>
        <fullName evidence="1">HAD family phosphatase</fullName>
    </submittedName>
</protein>
<reference evidence="1" key="1">
    <citation type="submission" date="2020-11" db="EMBL/GenBank/DDBJ databases">
        <title>Isolation and identification of active actinomycetes.</title>
        <authorList>
            <person name="Yu B."/>
        </authorList>
    </citation>
    <scope>NUCLEOTIDE SEQUENCE</scope>
    <source>
        <strain evidence="1">NEAU-YB345</strain>
    </source>
</reference>
<dbReference type="InterPro" id="IPR023198">
    <property type="entry name" value="PGP-like_dom2"/>
</dbReference>
<dbReference type="NCBIfam" id="TIGR01509">
    <property type="entry name" value="HAD-SF-IA-v3"/>
    <property type="match status" value="1"/>
</dbReference>
<dbReference type="SFLD" id="SFLDS00003">
    <property type="entry name" value="Haloacid_Dehalogenase"/>
    <property type="match status" value="1"/>
</dbReference>
<dbReference type="PANTHER" id="PTHR47829">
    <property type="entry name" value="HYDROLASE, PUTATIVE (AFU_ORTHOLOGUE AFUA_1G12880)-RELATED"/>
    <property type="match status" value="1"/>
</dbReference>
<dbReference type="InterPro" id="IPR023214">
    <property type="entry name" value="HAD_sf"/>
</dbReference>
<accession>A0A931BD00</accession>
<gene>
    <name evidence="1" type="ORF">I2501_28385</name>
</gene>
<dbReference type="InterPro" id="IPR036412">
    <property type="entry name" value="HAD-like_sf"/>
</dbReference>
<dbReference type="PANTHER" id="PTHR47829:SF1">
    <property type="entry name" value="HAD FAMILY PHOSPHATASE"/>
    <property type="match status" value="1"/>
</dbReference>
<dbReference type="Proteomes" id="UP000657385">
    <property type="component" value="Unassembled WGS sequence"/>
</dbReference>
<dbReference type="SUPFAM" id="SSF56784">
    <property type="entry name" value="HAD-like"/>
    <property type="match status" value="1"/>
</dbReference>
<dbReference type="InterPro" id="IPR052898">
    <property type="entry name" value="ACAD10-like"/>
</dbReference>
<keyword evidence="2" id="KW-1185">Reference proteome</keyword>